<keyword evidence="2" id="KW-1133">Transmembrane helix</keyword>
<keyword evidence="4" id="KW-1185">Reference proteome</keyword>
<proteinExistence type="predicted"/>
<keyword evidence="2" id="KW-0472">Membrane</keyword>
<reference evidence="3" key="1">
    <citation type="submission" date="2023-03" db="EMBL/GenBank/DDBJ databases">
        <title>Massive genome expansion in bonnet fungi (Mycena s.s.) driven by repeated elements and novel gene families across ecological guilds.</title>
        <authorList>
            <consortium name="Lawrence Berkeley National Laboratory"/>
            <person name="Harder C.B."/>
            <person name="Miyauchi S."/>
            <person name="Viragh M."/>
            <person name="Kuo A."/>
            <person name="Thoen E."/>
            <person name="Andreopoulos B."/>
            <person name="Lu D."/>
            <person name="Skrede I."/>
            <person name="Drula E."/>
            <person name="Henrissat B."/>
            <person name="Morin E."/>
            <person name="Kohler A."/>
            <person name="Barry K."/>
            <person name="LaButti K."/>
            <person name="Morin E."/>
            <person name="Salamov A."/>
            <person name="Lipzen A."/>
            <person name="Mereny Z."/>
            <person name="Hegedus B."/>
            <person name="Baldrian P."/>
            <person name="Stursova M."/>
            <person name="Weitz H."/>
            <person name="Taylor A."/>
            <person name="Grigoriev I.V."/>
            <person name="Nagy L.G."/>
            <person name="Martin F."/>
            <person name="Kauserud H."/>
        </authorList>
    </citation>
    <scope>NUCLEOTIDE SEQUENCE</scope>
    <source>
        <strain evidence="3">CBHHK182m</strain>
    </source>
</reference>
<evidence type="ECO:0000256" key="2">
    <source>
        <dbReference type="SAM" id="Phobius"/>
    </source>
</evidence>
<feature type="transmembrane region" description="Helical" evidence="2">
    <location>
        <begin position="339"/>
        <end position="361"/>
    </location>
</feature>
<dbReference type="Gene3D" id="2.60.120.260">
    <property type="entry name" value="Galactose-binding domain-like"/>
    <property type="match status" value="1"/>
</dbReference>
<sequence>MSGVFVIVDDQDPNIRYSTGWSPGPSENQFQFAGTMTAASSLGSTASYQFDGTSISVFGLIRANSNKPNTTFDFSIDGVFQTSLIILTDQNEHFHRRFFASPALEDGQHIVEITVSNISSSDVLLDYLIYEASQNATLDPSSSARLLVLNTSPQLAYSQGWSTGITGLRPGLVETAISLNNSVEGAADLGATVAFNFTGNGFEVRGMLVQEFPSAVAAYSLDGGPWVDVQMPTADASYTNAQSNFEFIGQTFDSVGPHSLVITPLIASAFYLDFITVQSPTAFFPRNANIAPPPNLTGAIEPLTSSTSAIAVSPTLTQHLSPTASGSGAPAVHGLRAGAIAGICIAIAACLCAVALATFLLRRRSQRKARPDQSSGSRTVSEVAASMGTPAWTGRSDLTSRSVTPFTVHRDEPSGLGSASSTGKSRPPMVHIGQGMPRKGQRRAEPVVSVEDERTEPPAYAEQRLPVE</sequence>
<comment type="caution">
    <text evidence="3">The sequence shown here is derived from an EMBL/GenBank/DDBJ whole genome shotgun (WGS) entry which is preliminary data.</text>
</comment>
<feature type="region of interest" description="Disordered" evidence="1">
    <location>
        <begin position="365"/>
        <end position="468"/>
    </location>
</feature>
<evidence type="ECO:0000313" key="3">
    <source>
        <dbReference type="EMBL" id="KAJ7766250.1"/>
    </source>
</evidence>
<evidence type="ECO:0000313" key="4">
    <source>
        <dbReference type="Proteomes" id="UP001215598"/>
    </source>
</evidence>
<protein>
    <submittedName>
        <fullName evidence="3">Uncharacterized protein</fullName>
    </submittedName>
</protein>
<feature type="compositionally biased region" description="Polar residues" evidence="1">
    <location>
        <begin position="396"/>
        <end position="405"/>
    </location>
</feature>
<evidence type="ECO:0000256" key="1">
    <source>
        <dbReference type="SAM" id="MobiDB-lite"/>
    </source>
</evidence>
<dbReference type="Proteomes" id="UP001215598">
    <property type="component" value="Unassembled WGS sequence"/>
</dbReference>
<keyword evidence="2" id="KW-0812">Transmembrane</keyword>
<dbReference type="EMBL" id="JARKIB010000024">
    <property type="protein sequence ID" value="KAJ7766250.1"/>
    <property type="molecule type" value="Genomic_DNA"/>
</dbReference>
<dbReference type="AlphaFoldDB" id="A0AAD7NM50"/>
<name>A0AAD7NM50_9AGAR</name>
<accession>A0AAD7NM50</accession>
<gene>
    <name evidence="3" type="ORF">B0H16DRAFT_1523477</name>
</gene>
<organism evidence="3 4">
    <name type="scientific">Mycena metata</name>
    <dbReference type="NCBI Taxonomy" id="1033252"/>
    <lineage>
        <taxon>Eukaryota</taxon>
        <taxon>Fungi</taxon>
        <taxon>Dikarya</taxon>
        <taxon>Basidiomycota</taxon>
        <taxon>Agaricomycotina</taxon>
        <taxon>Agaricomycetes</taxon>
        <taxon>Agaricomycetidae</taxon>
        <taxon>Agaricales</taxon>
        <taxon>Marasmiineae</taxon>
        <taxon>Mycenaceae</taxon>
        <taxon>Mycena</taxon>
    </lineage>
</organism>